<evidence type="ECO:0000313" key="2">
    <source>
        <dbReference type="Proteomes" id="UP000772434"/>
    </source>
</evidence>
<protein>
    <submittedName>
        <fullName evidence="1">Uncharacterized protein</fullName>
    </submittedName>
</protein>
<gene>
    <name evidence="1" type="ORF">BDP27DRAFT_1335207</name>
</gene>
<dbReference type="Proteomes" id="UP000772434">
    <property type="component" value="Unassembled WGS sequence"/>
</dbReference>
<proteinExistence type="predicted"/>
<accession>A0A9P5U207</accession>
<sequence>MCPLAVFLVPSHFQPPMSADEEVTLNIQRLCLQSCIRSVRHCARVSIYCSVNTSAGCMAGAKSFSSLHVGRRRGDTEYSTSDVPPIPFVRRNARVFIYIRSDIQCTSDFSSGSTLNFEYTTASALLVLEFISLSHF</sequence>
<dbReference type="AlphaFoldDB" id="A0A9P5U207"/>
<reference evidence="1" key="1">
    <citation type="submission" date="2020-11" db="EMBL/GenBank/DDBJ databases">
        <authorList>
            <consortium name="DOE Joint Genome Institute"/>
            <person name="Ahrendt S."/>
            <person name="Riley R."/>
            <person name="Andreopoulos W."/>
            <person name="Labutti K."/>
            <person name="Pangilinan J."/>
            <person name="Ruiz-Duenas F.J."/>
            <person name="Barrasa J.M."/>
            <person name="Sanchez-Garcia M."/>
            <person name="Camarero S."/>
            <person name="Miyauchi S."/>
            <person name="Serrano A."/>
            <person name="Linde D."/>
            <person name="Babiker R."/>
            <person name="Drula E."/>
            <person name="Ayuso-Fernandez I."/>
            <person name="Pacheco R."/>
            <person name="Padilla G."/>
            <person name="Ferreira P."/>
            <person name="Barriuso J."/>
            <person name="Kellner H."/>
            <person name="Castanera R."/>
            <person name="Alfaro M."/>
            <person name="Ramirez L."/>
            <person name="Pisabarro A.G."/>
            <person name="Kuo A."/>
            <person name="Tritt A."/>
            <person name="Lipzen A."/>
            <person name="He G."/>
            <person name="Yan M."/>
            <person name="Ng V."/>
            <person name="Cullen D."/>
            <person name="Martin F."/>
            <person name="Rosso M.-N."/>
            <person name="Henrissat B."/>
            <person name="Hibbett D."/>
            <person name="Martinez A.T."/>
            <person name="Grigoriev I.V."/>
        </authorList>
    </citation>
    <scope>NUCLEOTIDE SEQUENCE</scope>
    <source>
        <strain evidence="1">AH 40177</strain>
    </source>
</reference>
<comment type="caution">
    <text evidence="1">The sequence shown here is derived from an EMBL/GenBank/DDBJ whole genome shotgun (WGS) entry which is preliminary data.</text>
</comment>
<evidence type="ECO:0000313" key="1">
    <source>
        <dbReference type="EMBL" id="KAF9063421.1"/>
    </source>
</evidence>
<organism evidence="1 2">
    <name type="scientific">Rhodocollybia butyracea</name>
    <dbReference type="NCBI Taxonomy" id="206335"/>
    <lineage>
        <taxon>Eukaryota</taxon>
        <taxon>Fungi</taxon>
        <taxon>Dikarya</taxon>
        <taxon>Basidiomycota</taxon>
        <taxon>Agaricomycotina</taxon>
        <taxon>Agaricomycetes</taxon>
        <taxon>Agaricomycetidae</taxon>
        <taxon>Agaricales</taxon>
        <taxon>Marasmiineae</taxon>
        <taxon>Omphalotaceae</taxon>
        <taxon>Rhodocollybia</taxon>
    </lineage>
</organism>
<dbReference type="EMBL" id="JADNRY010000147">
    <property type="protein sequence ID" value="KAF9063421.1"/>
    <property type="molecule type" value="Genomic_DNA"/>
</dbReference>
<name>A0A9P5U207_9AGAR</name>
<keyword evidence="2" id="KW-1185">Reference proteome</keyword>